<comment type="subcellular location">
    <subcellularLocation>
        <location evidence="5">Cell membrane</location>
        <topology evidence="5">Multi-pass membrane protein</topology>
    </subcellularLocation>
</comment>
<dbReference type="Pfam" id="PF07155">
    <property type="entry name" value="ECF-ribofla_trS"/>
    <property type="match status" value="1"/>
</dbReference>
<name>A0A387BHR9_9LACT</name>
<evidence type="ECO:0000256" key="5">
    <source>
        <dbReference type="HAMAP-Rule" id="MF_01572"/>
    </source>
</evidence>
<dbReference type="Proteomes" id="UP000269374">
    <property type="component" value="Chromosome"/>
</dbReference>
<dbReference type="PANTHER" id="PTHR37815:SF3">
    <property type="entry name" value="UPF0397 PROTEIN SPR0429"/>
    <property type="match status" value="1"/>
</dbReference>
<evidence type="ECO:0000313" key="7">
    <source>
        <dbReference type="Proteomes" id="UP000269374"/>
    </source>
</evidence>
<feature type="transmembrane region" description="Helical" evidence="5">
    <location>
        <begin position="6"/>
        <end position="27"/>
    </location>
</feature>
<comment type="similarity">
    <text evidence="5">Belongs to the UPF0397 family.</text>
</comment>
<keyword evidence="1 5" id="KW-1003">Cell membrane</keyword>
<sequence>MKNNSVKIVVATGIGAALFVIIGWLINIPTPVPNTSIQLQYAVLALFSALFGPLAGFLIGFIGHALKDSFLYGSPWWTWVLGSGLSGLFFAFAVKRDQLVQGIFGGKEIVRFNLVQLLTNVVVWGVIAPIGDILVYNEPANKVFTQGVVAGLANAVTVAVAGTLLLKLYAATRTKSGSLDKE</sequence>
<dbReference type="HAMAP" id="MF_01572">
    <property type="entry name" value="UPF0397"/>
    <property type="match status" value="1"/>
</dbReference>
<gene>
    <name evidence="6" type="ORF">D7I46_12105</name>
</gene>
<dbReference type="KEGG" id="lact:D7I46_12105"/>
<feature type="transmembrane region" description="Helical" evidence="5">
    <location>
        <begin position="148"/>
        <end position="169"/>
    </location>
</feature>
<keyword evidence="7" id="KW-1185">Reference proteome</keyword>
<dbReference type="GO" id="GO:0005886">
    <property type="term" value="C:plasma membrane"/>
    <property type="evidence" value="ECO:0007669"/>
    <property type="project" value="UniProtKB-SubCell"/>
</dbReference>
<proteinExistence type="inferred from homology"/>
<reference evidence="6 7" key="1">
    <citation type="submission" date="2018-09" db="EMBL/GenBank/DDBJ databases">
        <title>Genome sequencing of strain 1JSPR-7.</title>
        <authorList>
            <person name="Heo J."/>
            <person name="Kim S.-J."/>
            <person name="Kwon S.-W."/>
        </authorList>
    </citation>
    <scope>NUCLEOTIDE SEQUENCE [LARGE SCALE GENOMIC DNA]</scope>
    <source>
        <strain evidence="6 7">1JSPR-7</strain>
    </source>
</reference>
<evidence type="ECO:0000256" key="4">
    <source>
        <dbReference type="ARBA" id="ARBA00023136"/>
    </source>
</evidence>
<dbReference type="NCBIfam" id="NF010182">
    <property type="entry name" value="PRK13661.1"/>
    <property type="match status" value="1"/>
</dbReference>
<dbReference type="InterPro" id="IPR022914">
    <property type="entry name" value="UPF0397"/>
</dbReference>
<keyword evidence="4 5" id="KW-0472">Membrane</keyword>
<keyword evidence="3 5" id="KW-1133">Transmembrane helix</keyword>
<keyword evidence="2 5" id="KW-0812">Transmembrane</keyword>
<dbReference type="AlphaFoldDB" id="A0A387BHR9"/>
<organism evidence="6 7">
    <name type="scientific">Lactococcus allomyrinae</name>
    <dbReference type="NCBI Taxonomy" id="2419773"/>
    <lineage>
        <taxon>Bacteria</taxon>
        <taxon>Bacillati</taxon>
        <taxon>Bacillota</taxon>
        <taxon>Bacilli</taxon>
        <taxon>Lactobacillales</taxon>
        <taxon>Streptococcaceae</taxon>
        <taxon>Lactococcus</taxon>
    </lineage>
</organism>
<dbReference type="OrthoDB" id="4550662at2"/>
<evidence type="ECO:0000256" key="1">
    <source>
        <dbReference type="ARBA" id="ARBA00022475"/>
    </source>
</evidence>
<dbReference type="RefSeq" id="WP_120773101.1">
    <property type="nucleotide sequence ID" value="NZ_CP032627.1"/>
</dbReference>
<protein>
    <recommendedName>
        <fullName evidence="5">UPF0397 protein D7I46_12105</fullName>
    </recommendedName>
</protein>
<feature type="transmembrane region" description="Helical" evidence="5">
    <location>
        <begin position="114"/>
        <end position="136"/>
    </location>
</feature>
<dbReference type="InterPro" id="IPR009825">
    <property type="entry name" value="ECF_substrate-spec-like"/>
</dbReference>
<dbReference type="EMBL" id="CP032627">
    <property type="protein sequence ID" value="AYG01732.1"/>
    <property type="molecule type" value="Genomic_DNA"/>
</dbReference>
<feature type="transmembrane region" description="Helical" evidence="5">
    <location>
        <begin position="76"/>
        <end position="94"/>
    </location>
</feature>
<dbReference type="PANTHER" id="PTHR37815">
    <property type="entry name" value="UPF0397 PROTEIN BC_2624-RELATED"/>
    <property type="match status" value="1"/>
</dbReference>
<evidence type="ECO:0000256" key="3">
    <source>
        <dbReference type="ARBA" id="ARBA00022989"/>
    </source>
</evidence>
<evidence type="ECO:0000256" key="2">
    <source>
        <dbReference type="ARBA" id="ARBA00022692"/>
    </source>
</evidence>
<feature type="transmembrane region" description="Helical" evidence="5">
    <location>
        <begin position="39"/>
        <end position="64"/>
    </location>
</feature>
<evidence type="ECO:0000313" key="6">
    <source>
        <dbReference type="EMBL" id="AYG01732.1"/>
    </source>
</evidence>
<dbReference type="Gene3D" id="1.10.1760.20">
    <property type="match status" value="1"/>
</dbReference>
<accession>A0A387BHR9</accession>